<dbReference type="AlphaFoldDB" id="A0A6I4SUR1"/>
<protein>
    <recommendedName>
        <fullName evidence="4">YcxB-like protein domain-containing protein</fullName>
    </recommendedName>
</protein>
<accession>A0A6I4SUR1</accession>
<keyword evidence="1" id="KW-0472">Membrane</keyword>
<keyword evidence="1" id="KW-1133">Transmembrane helix</keyword>
<dbReference type="RefSeq" id="WP_159794163.1">
    <property type="nucleotide sequence ID" value="NZ_WTYM01000036.1"/>
</dbReference>
<evidence type="ECO:0008006" key="4">
    <source>
        <dbReference type="Google" id="ProtNLM"/>
    </source>
</evidence>
<evidence type="ECO:0000313" key="2">
    <source>
        <dbReference type="EMBL" id="MXO59603.1"/>
    </source>
</evidence>
<gene>
    <name evidence="2" type="ORF">GRI89_08620</name>
</gene>
<name>A0A6I4SUR1_9SPHN</name>
<sequence>MGAKKYEPTEAHHSAAIGLISRHRRQRVLRKLVWTAAFYLVLLAWRSDFDFPPRFHLADIFMAMAIFAGSEIWWFFDKTGAAKAKLFTQELDQKKLGPMRYRVDLNRLEWWWQEHHDNEDWESVDRYRLTDDLLIVAHSRRGGYWALPRSDIGPDLVSDLIEKFEQIGLECMPESGKLPLAQHST</sequence>
<keyword evidence="3" id="KW-1185">Reference proteome</keyword>
<dbReference type="EMBL" id="WTYM01000036">
    <property type="protein sequence ID" value="MXO59603.1"/>
    <property type="molecule type" value="Genomic_DNA"/>
</dbReference>
<dbReference type="Proteomes" id="UP000433652">
    <property type="component" value="Unassembled WGS sequence"/>
</dbReference>
<keyword evidence="1" id="KW-0812">Transmembrane</keyword>
<organism evidence="2 3">
    <name type="scientific">Croceibacterium salegens</name>
    <dbReference type="NCBI Taxonomy" id="1737568"/>
    <lineage>
        <taxon>Bacteria</taxon>
        <taxon>Pseudomonadati</taxon>
        <taxon>Pseudomonadota</taxon>
        <taxon>Alphaproteobacteria</taxon>
        <taxon>Sphingomonadales</taxon>
        <taxon>Erythrobacteraceae</taxon>
        <taxon>Croceibacterium</taxon>
    </lineage>
</organism>
<reference evidence="2 3" key="1">
    <citation type="submission" date="2019-12" db="EMBL/GenBank/DDBJ databases">
        <title>Genomic-based taxomic classification of the family Erythrobacteraceae.</title>
        <authorList>
            <person name="Xu L."/>
        </authorList>
    </citation>
    <scope>NUCLEOTIDE SEQUENCE [LARGE SCALE GENOMIC DNA]</scope>
    <source>
        <strain evidence="2 3">MCCC 1K01500</strain>
    </source>
</reference>
<feature type="transmembrane region" description="Helical" evidence="1">
    <location>
        <begin position="57"/>
        <end position="76"/>
    </location>
</feature>
<proteinExistence type="predicted"/>
<evidence type="ECO:0000256" key="1">
    <source>
        <dbReference type="SAM" id="Phobius"/>
    </source>
</evidence>
<evidence type="ECO:0000313" key="3">
    <source>
        <dbReference type="Proteomes" id="UP000433652"/>
    </source>
</evidence>
<feature type="transmembrane region" description="Helical" evidence="1">
    <location>
        <begin position="28"/>
        <end position="45"/>
    </location>
</feature>
<comment type="caution">
    <text evidence="2">The sequence shown here is derived from an EMBL/GenBank/DDBJ whole genome shotgun (WGS) entry which is preliminary data.</text>
</comment>